<accession>A0A914YY71</accession>
<feature type="compositionally biased region" description="Basic and acidic residues" evidence="1">
    <location>
        <begin position="7"/>
        <end position="23"/>
    </location>
</feature>
<keyword evidence="2" id="KW-1185">Reference proteome</keyword>
<feature type="region of interest" description="Disordered" evidence="1">
    <location>
        <begin position="1"/>
        <end position="23"/>
    </location>
</feature>
<dbReference type="AlphaFoldDB" id="A0A914YY71"/>
<dbReference type="Proteomes" id="UP000887577">
    <property type="component" value="Unplaced"/>
</dbReference>
<evidence type="ECO:0000313" key="3">
    <source>
        <dbReference type="WBParaSite" id="PSU_v2.g5048.t1"/>
    </source>
</evidence>
<dbReference type="WBParaSite" id="PSU_v2.g5048.t1">
    <property type="protein sequence ID" value="PSU_v2.g5048.t1"/>
    <property type="gene ID" value="PSU_v2.g5048"/>
</dbReference>
<evidence type="ECO:0000313" key="2">
    <source>
        <dbReference type="Proteomes" id="UP000887577"/>
    </source>
</evidence>
<organism evidence="2 3">
    <name type="scientific">Panagrolaimus superbus</name>
    <dbReference type="NCBI Taxonomy" id="310955"/>
    <lineage>
        <taxon>Eukaryota</taxon>
        <taxon>Metazoa</taxon>
        <taxon>Ecdysozoa</taxon>
        <taxon>Nematoda</taxon>
        <taxon>Chromadorea</taxon>
        <taxon>Rhabditida</taxon>
        <taxon>Tylenchina</taxon>
        <taxon>Panagrolaimomorpha</taxon>
        <taxon>Panagrolaimoidea</taxon>
        <taxon>Panagrolaimidae</taxon>
        <taxon>Panagrolaimus</taxon>
    </lineage>
</organism>
<name>A0A914YY71_9BILA</name>
<reference evidence="3" key="1">
    <citation type="submission" date="2022-11" db="UniProtKB">
        <authorList>
            <consortium name="WormBaseParasite"/>
        </authorList>
    </citation>
    <scope>IDENTIFICATION</scope>
</reference>
<sequence>MTDDEIEPKVAIHDTSPKHKDDLIQGTTKAEDEIFPTLAEKDKLLAEWLEIAVAVYNNQVTPKNAENTIICVPQLITTLEFFAQTASETPQRNIKNILYHSTSSSLANKKNLLANFLMDWERNIATYAKPGNFCTQRRLLVNHGFTKSYSLDTFTTFNMLGIEVKILFNEGSDIIRWFKNGCKMKQYPETLGNPINLWPKRNDSTALEKHRETNNCKCPIFVAVSHFEFPFKSCAFDNAKLYQISFRPSPSEKIQVLAFRITCTKLMPLRFNQIAPKCRIIELPSVAEHLSMYIIENCDEIAIQNGNELKQYILSMKNAQVDNEIESLYIPSFFGYPKTTLNIAQSFANALKEVDILFQPGSFNDLAFELAEPSITFKPASSIQHYNHFELMKLPEFTK</sequence>
<protein>
    <submittedName>
        <fullName evidence="3">Uncharacterized protein</fullName>
    </submittedName>
</protein>
<evidence type="ECO:0000256" key="1">
    <source>
        <dbReference type="SAM" id="MobiDB-lite"/>
    </source>
</evidence>
<proteinExistence type="predicted"/>